<protein>
    <submittedName>
        <fullName evidence="4">Molybdopterin biosynthesis protein</fullName>
    </submittedName>
</protein>
<dbReference type="PROSITE" id="PS50206">
    <property type="entry name" value="RHODANESE_3"/>
    <property type="match status" value="1"/>
</dbReference>
<dbReference type="InterPro" id="IPR001763">
    <property type="entry name" value="Rhodanese-like_dom"/>
</dbReference>
<geneLocation type="chloroplast" evidence="4"/>
<dbReference type="SUPFAM" id="SSF69572">
    <property type="entry name" value="Activating enzymes of the ubiquitin-like proteins"/>
    <property type="match status" value="1"/>
</dbReference>
<evidence type="ECO:0000256" key="1">
    <source>
        <dbReference type="ARBA" id="ARBA00009919"/>
    </source>
</evidence>
<keyword evidence="4" id="KW-0150">Chloroplast</keyword>
<proteinExistence type="inferred from homology"/>
<evidence type="ECO:0000313" key="4">
    <source>
        <dbReference type="EMBL" id="ARW59874.1"/>
    </source>
</evidence>
<dbReference type="AlphaFoldDB" id="A0A1Z1M262"/>
<dbReference type="GeneID" id="33348126"/>
<dbReference type="GO" id="GO:0004792">
    <property type="term" value="F:thiosulfate-cyanide sulfurtransferase activity"/>
    <property type="evidence" value="ECO:0007669"/>
    <property type="project" value="TreeGrafter"/>
</dbReference>
<dbReference type="GO" id="GO:0005737">
    <property type="term" value="C:cytoplasm"/>
    <property type="evidence" value="ECO:0007669"/>
    <property type="project" value="TreeGrafter"/>
</dbReference>
<comment type="similarity">
    <text evidence="1">Belongs to the HesA/MoeB/ThiF family.</text>
</comment>
<dbReference type="InterPro" id="IPR045886">
    <property type="entry name" value="ThiF/MoeB/HesA"/>
</dbReference>
<name>A0A1Z1M262_9FLOR</name>
<evidence type="ECO:0000259" key="3">
    <source>
        <dbReference type="PROSITE" id="PS50206"/>
    </source>
</evidence>
<accession>A0A1Z1M262</accession>
<dbReference type="EMBL" id="MF101410">
    <property type="protein sequence ID" value="ARW59874.1"/>
    <property type="molecule type" value="Genomic_DNA"/>
</dbReference>
<keyword evidence="2" id="KW-0812">Transmembrane</keyword>
<dbReference type="GO" id="GO:0016779">
    <property type="term" value="F:nucleotidyltransferase activity"/>
    <property type="evidence" value="ECO:0007669"/>
    <property type="project" value="TreeGrafter"/>
</dbReference>
<keyword evidence="2" id="KW-1133">Transmembrane helix</keyword>
<dbReference type="Pfam" id="PF00899">
    <property type="entry name" value="ThiF"/>
    <property type="match status" value="1"/>
</dbReference>
<evidence type="ECO:0000256" key="2">
    <source>
        <dbReference type="SAM" id="Phobius"/>
    </source>
</evidence>
<dbReference type="InterPro" id="IPR000594">
    <property type="entry name" value="ThiF_NAD_FAD-bd"/>
</dbReference>
<dbReference type="InterPro" id="IPR035985">
    <property type="entry name" value="Ubiquitin-activating_enz"/>
</dbReference>
<dbReference type="Gene3D" id="3.40.50.720">
    <property type="entry name" value="NAD(P)-binding Rossmann-like Domain"/>
    <property type="match status" value="1"/>
</dbReference>
<keyword evidence="4" id="KW-0934">Plastid</keyword>
<dbReference type="CDD" id="cd00158">
    <property type="entry name" value="RHOD"/>
    <property type="match status" value="1"/>
</dbReference>
<dbReference type="RefSeq" id="YP_009391730.1">
    <property type="nucleotide sequence ID" value="NC_035259.1"/>
</dbReference>
<dbReference type="InterPro" id="IPR036873">
    <property type="entry name" value="Rhodanese-like_dom_sf"/>
</dbReference>
<sequence>MLNPQTNLIELSSQDYLKYSKQIMIENIGIEGQKRLKKSKILIIGAGGLSCPIMMYLAGSGIGYIGIIDDDKIDISNLNRQILYNELDINKLKVVSAQNQLYKINQNCKVITHKYKLSHSNKIEVIKYYDIIIDTTDNFETRNNINKACYELSKTYIYGAVDNFFGQMSVFNYKDGIQYKDLYYMDMSEYQNCNVNGIMGITTSYLGTLQAIETIKIITGYKQKLNNKIIICNLINTLINHQKIYRQKRYTEIIVTNSNQTIKSYNKKTYQNKQVILIDIRTNKEFMKEHMEKSINIPLKSFRLYKTIKFLKKYENIGSIFIRCSNLNRTLVASSILELHKIQHKL</sequence>
<dbReference type="PANTHER" id="PTHR10953">
    <property type="entry name" value="UBIQUITIN-ACTIVATING ENZYME E1"/>
    <property type="match status" value="1"/>
</dbReference>
<dbReference type="PANTHER" id="PTHR10953:SF102">
    <property type="entry name" value="ADENYLYLTRANSFERASE AND SULFURTRANSFERASE MOCS3"/>
    <property type="match status" value="1"/>
</dbReference>
<feature type="domain" description="Rhodanese" evidence="3">
    <location>
        <begin position="271"/>
        <end position="303"/>
    </location>
</feature>
<dbReference type="GO" id="GO:0008641">
    <property type="term" value="F:ubiquitin-like modifier activating enzyme activity"/>
    <property type="evidence" value="ECO:0007669"/>
    <property type="project" value="InterPro"/>
</dbReference>
<reference evidence="4" key="1">
    <citation type="journal article" date="2017" name="J. Phycol.">
        <title>Analysis of chloroplast genomes and a supermatrix inform reclassification of the Rhodomelaceae (Rhodophyta).</title>
        <authorList>
            <person name="Diaz-Tapia P."/>
            <person name="Maggs C.A."/>
            <person name="West J.A."/>
            <person name="Verbruggen H."/>
        </authorList>
    </citation>
    <scope>NUCLEOTIDE SEQUENCE</scope>
    <source>
        <strain evidence="4">HV1501</strain>
    </source>
</reference>
<dbReference type="CDD" id="cd00757">
    <property type="entry name" value="ThiF_MoeB_HesA_family"/>
    <property type="match status" value="1"/>
</dbReference>
<dbReference type="FunFam" id="3.40.50.720:FF:000080">
    <property type="entry name" value="Thiazole biosynthesis adenylyltransferase ThiF"/>
    <property type="match status" value="1"/>
</dbReference>
<feature type="transmembrane region" description="Helical" evidence="2">
    <location>
        <begin position="41"/>
        <end position="67"/>
    </location>
</feature>
<gene>
    <name evidence="4" type="primary">moeB</name>
</gene>
<keyword evidence="2" id="KW-0472">Membrane</keyword>
<dbReference type="Gene3D" id="3.40.250.10">
    <property type="entry name" value="Rhodanese-like domain"/>
    <property type="match status" value="1"/>
</dbReference>
<organism evidence="4">
    <name type="scientific">Laurenciella marilzae</name>
    <dbReference type="NCBI Taxonomy" id="1413812"/>
    <lineage>
        <taxon>Eukaryota</taxon>
        <taxon>Rhodophyta</taxon>
        <taxon>Florideophyceae</taxon>
        <taxon>Rhodymeniophycidae</taxon>
        <taxon>Ceramiales</taxon>
        <taxon>Rhodomelaceae</taxon>
        <taxon>Laurencieae</taxon>
        <taxon>Laurenciella</taxon>
    </lineage>
</organism>